<dbReference type="InterPro" id="IPR046342">
    <property type="entry name" value="CBS_dom_sf"/>
</dbReference>
<dbReference type="SMART" id="SM00924">
    <property type="entry name" value="MgtE_N"/>
    <property type="match status" value="1"/>
</dbReference>
<keyword evidence="7 9" id="KW-0472">Membrane</keyword>
<evidence type="ECO:0000259" key="10">
    <source>
        <dbReference type="PROSITE" id="PS51371"/>
    </source>
</evidence>
<feature type="domain" description="CBS" evidence="10">
    <location>
        <begin position="197"/>
        <end position="253"/>
    </location>
</feature>
<dbReference type="Pfam" id="PF01769">
    <property type="entry name" value="MgtE"/>
    <property type="match status" value="1"/>
</dbReference>
<evidence type="ECO:0000256" key="1">
    <source>
        <dbReference type="ARBA" id="ARBA00004141"/>
    </source>
</evidence>
<dbReference type="SUPFAM" id="SSF158791">
    <property type="entry name" value="MgtE N-terminal domain-like"/>
    <property type="match status" value="1"/>
</dbReference>
<proteinExistence type="inferred from homology"/>
<dbReference type="PROSITE" id="PS51371">
    <property type="entry name" value="CBS"/>
    <property type="match status" value="2"/>
</dbReference>
<dbReference type="InterPro" id="IPR006667">
    <property type="entry name" value="SLC41_membr_dom"/>
</dbReference>
<dbReference type="Gene3D" id="1.25.60.10">
    <property type="entry name" value="MgtE N-terminal domain-like"/>
    <property type="match status" value="1"/>
</dbReference>
<dbReference type="InterPro" id="IPR000644">
    <property type="entry name" value="CBS_dom"/>
</dbReference>
<keyword evidence="8" id="KW-0129">CBS domain</keyword>
<comment type="caution">
    <text evidence="9">Lacks conserved residue(s) required for the propagation of feature annotation.</text>
</comment>
<evidence type="ECO:0000256" key="6">
    <source>
        <dbReference type="ARBA" id="ARBA00022989"/>
    </source>
</evidence>
<comment type="subunit">
    <text evidence="9">Homodimer.</text>
</comment>
<feature type="transmembrane region" description="Helical" evidence="9">
    <location>
        <begin position="281"/>
        <end position="301"/>
    </location>
</feature>
<dbReference type="Proteomes" id="UP000823634">
    <property type="component" value="Unassembled WGS sequence"/>
</dbReference>
<feature type="domain" description="CBS" evidence="10">
    <location>
        <begin position="133"/>
        <end position="195"/>
    </location>
</feature>
<keyword evidence="3 9" id="KW-0813">Transport</keyword>
<accession>A0A9D9DFQ9</accession>
<feature type="transmembrane region" description="Helical" evidence="9">
    <location>
        <begin position="355"/>
        <end position="375"/>
    </location>
</feature>
<dbReference type="Pfam" id="PF03448">
    <property type="entry name" value="MgtE_N"/>
    <property type="match status" value="1"/>
</dbReference>
<evidence type="ECO:0000313" key="12">
    <source>
        <dbReference type="Proteomes" id="UP000823634"/>
    </source>
</evidence>
<reference evidence="11" key="2">
    <citation type="journal article" date="2021" name="PeerJ">
        <title>Extensive microbial diversity within the chicken gut microbiome revealed by metagenomics and culture.</title>
        <authorList>
            <person name="Gilroy R."/>
            <person name="Ravi A."/>
            <person name="Getino M."/>
            <person name="Pursley I."/>
            <person name="Horton D.L."/>
            <person name="Alikhan N.F."/>
            <person name="Baker D."/>
            <person name="Gharbi K."/>
            <person name="Hall N."/>
            <person name="Watson M."/>
            <person name="Adriaenssens E.M."/>
            <person name="Foster-Nyarko E."/>
            <person name="Jarju S."/>
            <person name="Secka A."/>
            <person name="Antonio M."/>
            <person name="Oren A."/>
            <person name="Chaudhuri R.R."/>
            <person name="La Ragione R."/>
            <person name="Hildebrand F."/>
            <person name="Pallen M.J."/>
        </authorList>
    </citation>
    <scope>NUCLEOTIDE SEQUENCE</scope>
    <source>
        <strain evidence="11">17113</strain>
    </source>
</reference>
<dbReference type="Gene3D" id="3.10.580.10">
    <property type="entry name" value="CBS-domain"/>
    <property type="match status" value="1"/>
</dbReference>
<dbReference type="Gene3D" id="1.10.357.20">
    <property type="entry name" value="SLC41 divalent cation transporters, integral membrane domain"/>
    <property type="match status" value="1"/>
</dbReference>
<evidence type="ECO:0000256" key="3">
    <source>
        <dbReference type="ARBA" id="ARBA00022448"/>
    </source>
</evidence>
<evidence type="ECO:0000313" key="11">
    <source>
        <dbReference type="EMBL" id="MBO8426678.1"/>
    </source>
</evidence>
<keyword evidence="5 9" id="KW-0460">Magnesium</keyword>
<dbReference type="AlphaFoldDB" id="A0A9D9DFQ9"/>
<dbReference type="PANTHER" id="PTHR43773:SF1">
    <property type="entry name" value="MAGNESIUM TRANSPORTER MGTE"/>
    <property type="match status" value="1"/>
</dbReference>
<comment type="subcellular location">
    <subcellularLocation>
        <location evidence="9">Cell membrane</location>
        <topology evidence="9">Multi-pass membrane protein</topology>
    </subcellularLocation>
    <subcellularLocation>
        <location evidence="1">Membrane</location>
        <topology evidence="1">Multi-pass membrane protein</topology>
    </subcellularLocation>
</comment>
<evidence type="ECO:0000256" key="4">
    <source>
        <dbReference type="ARBA" id="ARBA00022692"/>
    </source>
</evidence>
<dbReference type="InterPro" id="IPR006668">
    <property type="entry name" value="Mg_transptr_MgtE_intracell_dom"/>
</dbReference>
<evidence type="ECO:0000256" key="2">
    <source>
        <dbReference type="ARBA" id="ARBA00009749"/>
    </source>
</evidence>
<feature type="transmembrane region" description="Helical" evidence="9">
    <location>
        <begin position="449"/>
        <end position="470"/>
    </location>
</feature>
<gene>
    <name evidence="11" type="primary">mgtE</name>
    <name evidence="11" type="ORF">IAC61_05125</name>
</gene>
<keyword evidence="9" id="KW-0479">Metal-binding</keyword>
<evidence type="ECO:0000256" key="9">
    <source>
        <dbReference type="RuleBase" id="RU362011"/>
    </source>
</evidence>
<dbReference type="CDD" id="cd04606">
    <property type="entry name" value="CBS_pair_Mg_transporter"/>
    <property type="match status" value="1"/>
</dbReference>
<name>A0A9D9DFQ9_9FIRM</name>
<dbReference type="InterPro" id="IPR036739">
    <property type="entry name" value="SLC41_membr_dom_sf"/>
</dbReference>
<evidence type="ECO:0000256" key="5">
    <source>
        <dbReference type="ARBA" id="ARBA00022842"/>
    </source>
</evidence>
<dbReference type="GO" id="GO:0046872">
    <property type="term" value="F:metal ion binding"/>
    <property type="evidence" value="ECO:0007669"/>
    <property type="project" value="UniProtKB-KW"/>
</dbReference>
<dbReference type="InterPro" id="IPR038076">
    <property type="entry name" value="MgtE_N_sf"/>
</dbReference>
<keyword evidence="9" id="KW-1003">Cell membrane</keyword>
<dbReference type="PANTHER" id="PTHR43773">
    <property type="entry name" value="MAGNESIUM TRANSPORTER MGTE"/>
    <property type="match status" value="1"/>
</dbReference>
<comment type="caution">
    <text evidence="11">The sequence shown here is derived from an EMBL/GenBank/DDBJ whole genome shotgun (WGS) entry which is preliminary data.</text>
</comment>
<feature type="transmembrane region" description="Helical" evidence="9">
    <location>
        <begin position="412"/>
        <end position="437"/>
    </location>
</feature>
<organism evidence="11 12">
    <name type="scientific">Candidatus Alloenteromonas pullistercoris</name>
    <dbReference type="NCBI Taxonomy" id="2840785"/>
    <lineage>
        <taxon>Bacteria</taxon>
        <taxon>Bacillati</taxon>
        <taxon>Bacillota</taxon>
        <taxon>Bacillota incertae sedis</taxon>
        <taxon>Candidatus Alloenteromonas</taxon>
    </lineage>
</organism>
<evidence type="ECO:0000256" key="8">
    <source>
        <dbReference type="PROSITE-ProRule" id="PRU00703"/>
    </source>
</evidence>
<reference evidence="11" key="1">
    <citation type="submission" date="2020-10" db="EMBL/GenBank/DDBJ databases">
        <authorList>
            <person name="Gilroy R."/>
        </authorList>
    </citation>
    <scope>NUCLEOTIDE SEQUENCE</scope>
    <source>
        <strain evidence="11">17113</strain>
    </source>
</reference>
<dbReference type="SUPFAM" id="SSF54631">
    <property type="entry name" value="CBS-domain pair"/>
    <property type="match status" value="1"/>
</dbReference>
<keyword evidence="6 9" id="KW-1133">Transmembrane helix</keyword>
<dbReference type="SMART" id="SM00116">
    <property type="entry name" value="CBS"/>
    <property type="match status" value="2"/>
</dbReference>
<dbReference type="SUPFAM" id="SSF161093">
    <property type="entry name" value="MgtE membrane domain-like"/>
    <property type="match status" value="1"/>
</dbReference>
<dbReference type="InterPro" id="IPR006669">
    <property type="entry name" value="MgtE_transporter"/>
</dbReference>
<protein>
    <recommendedName>
        <fullName evidence="9">Magnesium transporter MgtE</fullName>
    </recommendedName>
</protein>
<dbReference type="GO" id="GO:0005886">
    <property type="term" value="C:plasma membrane"/>
    <property type="evidence" value="ECO:0007669"/>
    <property type="project" value="UniProtKB-SubCell"/>
</dbReference>
<dbReference type="NCBIfam" id="TIGR00400">
    <property type="entry name" value="mgtE"/>
    <property type="match status" value="1"/>
</dbReference>
<comment type="similarity">
    <text evidence="2 9">Belongs to the SLC41A transporter family.</text>
</comment>
<sequence length="474" mass="52373">MENAELLKQTIESKDKKALNELFKKVPAIDLAEASGSLETEELIRIFREVEPSLSADYFTELGQEQKEALIKALTDKELVKLINSQAADDVTDAIVEMPANLASRVMKAADPDMREDLNELLHYKKDTAGSIMTTEYLEFRENEKVEDAVKTIREKGRDAETVYTIFVRDSSRRFLGTVDLDDLIFARPEQTLSEIMNKNVISCQTSDDQEQVSQLFRRYDLNAIAVLNEDKRLVGVITIDDALDVLTEEGSEDIARLSAMEPAEKPYLTLSVWGNAKRCIPWIVVLLILGTFTSMIISFFQDKLTGLAILAAFIPTLLDTGGNSGSQTTGLMVRGLALGEFNAKHAGKVIFKELRTGVLVGLCVAAFAFVWFMIEQYTGIVSNSAFEGMNIWNGQCWTMEFFDSAAKVSGLVAISLFTAVTISKVIGAALPILASLLKLDPALLSGPLLTTVMDIISLIIYFLIAMAFFPQLA</sequence>
<dbReference type="GO" id="GO:0015095">
    <property type="term" value="F:magnesium ion transmembrane transporter activity"/>
    <property type="evidence" value="ECO:0007669"/>
    <property type="project" value="UniProtKB-UniRule"/>
</dbReference>
<dbReference type="EMBL" id="JADINA010000032">
    <property type="protein sequence ID" value="MBO8426678.1"/>
    <property type="molecule type" value="Genomic_DNA"/>
</dbReference>
<evidence type="ECO:0000256" key="7">
    <source>
        <dbReference type="ARBA" id="ARBA00023136"/>
    </source>
</evidence>
<dbReference type="Pfam" id="PF00571">
    <property type="entry name" value="CBS"/>
    <property type="match status" value="2"/>
</dbReference>
<comment type="function">
    <text evidence="9">Acts as a magnesium transporter.</text>
</comment>
<keyword evidence="4 9" id="KW-0812">Transmembrane</keyword>